<proteinExistence type="predicted"/>
<dbReference type="NCBIfam" id="NF038324">
    <property type="entry name" value="DrmB_fam"/>
    <property type="match status" value="1"/>
</dbReference>
<dbReference type="RefSeq" id="WP_191703496.1">
    <property type="nucleotide sequence ID" value="NZ_JACSPW010000005.1"/>
</dbReference>
<dbReference type="EMBL" id="JACSPW010000005">
    <property type="protein sequence ID" value="MBD8032915.1"/>
    <property type="molecule type" value="Genomic_DNA"/>
</dbReference>
<keyword evidence="3" id="KW-1185">Reference proteome</keyword>
<comment type="caution">
    <text evidence="2">The sequence shown here is derived from an EMBL/GenBank/DDBJ whole genome shotgun (WGS) entry which is preliminary data.</text>
</comment>
<dbReference type="Proteomes" id="UP000600565">
    <property type="component" value="Unassembled WGS sequence"/>
</dbReference>
<protein>
    <submittedName>
        <fullName evidence="2">DUF1998 domain-containing protein</fullName>
    </submittedName>
</protein>
<dbReference type="InterPro" id="IPR047721">
    <property type="entry name" value="DrmB"/>
</dbReference>
<accession>A0ABR8XLV2</accession>
<dbReference type="InterPro" id="IPR018973">
    <property type="entry name" value="MZB"/>
</dbReference>
<feature type="domain" description="MrfA-like Zn-binding" evidence="1">
    <location>
        <begin position="446"/>
        <end position="542"/>
    </location>
</feature>
<reference evidence="2 3" key="1">
    <citation type="submission" date="2020-08" db="EMBL/GenBank/DDBJ databases">
        <title>A Genomic Blueprint of the Chicken Gut Microbiome.</title>
        <authorList>
            <person name="Gilroy R."/>
            <person name="Ravi A."/>
            <person name="Getino M."/>
            <person name="Pursley I."/>
            <person name="Horton D.L."/>
            <person name="Alikhan N.-F."/>
            <person name="Baker D."/>
            <person name="Gharbi K."/>
            <person name="Hall N."/>
            <person name="Watson M."/>
            <person name="Adriaenssens E.M."/>
            <person name="Foster-Nyarko E."/>
            <person name="Jarju S."/>
            <person name="Secka A."/>
            <person name="Antonio M."/>
            <person name="Oren A."/>
            <person name="Chaudhuri R."/>
            <person name="La Ragione R.M."/>
            <person name="Hildebrand F."/>
            <person name="Pallen M.J."/>
        </authorList>
    </citation>
    <scope>NUCLEOTIDE SEQUENCE [LARGE SCALE GENOMIC DNA]</scope>
    <source>
        <strain evidence="2 3">Sa1YVA6</strain>
    </source>
</reference>
<sequence length="581" mass="66673">MLDNEEKIRPSQLIYHSGPGAILDLLDESVMVLAADLWATHGALKDFDKRITKYLKVDHVRILNEQTDKIKVKTVRFPRWKICPKCGKMTTFNNSHCWSCEKAGRGDVKLYPSRFVTVCNFGHISDFPYDKWVHKGESCEKPSLQLLRNSESGSLSDLAVKCNHCQQIRSLGKIMKPDDEDKHLFDCTNESPWLEKKHTQELEDEQPKLCKNTMRTFLRGASNIYSPHVLSFLKVPLTETTGDNPLATILPELEVSREEYLDAGNKEKALDRIAKRYHINQNAYADLERLLMGDELNVEQSYESIRKQEWNTLSQPYFNETNIQFKSEKIDIHPKLQSYFTAIHRVDSVPEIQVLKGFSRIDYIDRFEEGDVHMNRIMQNPKQNWLPAVQNFGEGIFFVFDVRKLALWEQNETITATIIERYNHQRAEFGNEPLPLMGRHILLHTFSHALLKELAAHSGYGTTSLKERLYVDSSMHGVFIYTASGDSEGSLGGLTALSKPELLYPIVLRAIERMQYCSSDPNCSDGKFQFNLSANAAACHSCSHVSETSCEWGNQLLDRRTLLNINPHENFGFFDNLLDEE</sequence>
<evidence type="ECO:0000259" key="1">
    <source>
        <dbReference type="Pfam" id="PF09369"/>
    </source>
</evidence>
<name>A0ABR8XLV2_9BACL</name>
<evidence type="ECO:0000313" key="2">
    <source>
        <dbReference type="EMBL" id="MBD8032915.1"/>
    </source>
</evidence>
<gene>
    <name evidence="2" type="ORF">H9632_07530</name>
</gene>
<evidence type="ECO:0000313" key="3">
    <source>
        <dbReference type="Proteomes" id="UP000600565"/>
    </source>
</evidence>
<organism evidence="2 3">
    <name type="scientific">Solibacillus merdavium</name>
    <dbReference type="NCBI Taxonomy" id="2762218"/>
    <lineage>
        <taxon>Bacteria</taxon>
        <taxon>Bacillati</taxon>
        <taxon>Bacillota</taxon>
        <taxon>Bacilli</taxon>
        <taxon>Bacillales</taxon>
        <taxon>Caryophanaceae</taxon>
        <taxon>Solibacillus</taxon>
    </lineage>
</organism>
<dbReference type="Pfam" id="PF09369">
    <property type="entry name" value="MZB"/>
    <property type="match status" value="1"/>
</dbReference>